<evidence type="ECO:0000313" key="3">
    <source>
        <dbReference type="Proteomes" id="UP000315724"/>
    </source>
</evidence>
<organism evidence="2 3">
    <name type="scientific">Thalassoglobus polymorphus</name>
    <dbReference type="NCBI Taxonomy" id="2527994"/>
    <lineage>
        <taxon>Bacteria</taxon>
        <taxon>Pseudomonadati</taxon>
        <taxon>Planctomycetota</taxon>
        <taxon>Planctomycetia</taxon>
        <taxon>Planctomycetales</taxon>
        <taxon>Planctomycetaceae</taxon>
        <taxon>Thalassoglobus</taxon>
    </lineage>
</organism>
<keyword evidence="1" id="KW-0732">Signal</keyword>
<evidence type="ECO:0000256" key="1">
    <source>
        <dbReference type="SAM" id="SignalP"/>
    </source>
</evidence>
<feature type="chain" id="PRO_5021934627" evidence="1">
    <location>
        <begin position="20"/>
        <end position="168"/>
    </location>
</feature>
<protein>
    <submittedName>
        <fullName evidence="2">Uncharacterized protein</fullName>
    </submittedName>
</protein>
<sequence precursor="true">MLRPLIFAFAFTFSQTASAITLHIDVTPELAGEKGVTMKPLDDETTRFTIRVSTKNDPEEVNPRFPFVRGGTLDVWGEHGRILRCPVHPKKQDGDLLYTFELENEHAKNSRFVLTEHLDDGQVGGGKIFSYRLIDFIDPGYRAKEFLENIRPVVLPAGTFAPDTNKPK</sequence>
<gene>
    <name evidence="2" type="ORF">Mal48_09790</name>
</gene>
<keyword evidence="3" id="KW-1185">Reference proteome</keyword>
<dbReference type="Proteomes" id="UP000315724">
    <property type="component" value="Chromosome"/>
</dbReference>
<dbReference type="RefSeq" id="WP_145196555.1">
    <property type="nucleotide sequence ID" value="NZ_CP036267.1"/>
</dbReference>
<evidence type="ECO:0000313" key="2">
    <source>
        <dbReference type="EMBL" id="QDT31743.1"/>
    </source>
</evidence>
<dbReference type="EMBL" id="CP036267">
    <property type="protein sequence ID" value="QDT31743.1"/>
    <property type="molecule type" value="Genomic_DNA"/>
</dbReference>
<feature type="signal peptide" evidence="1">
    <location>
        <begin position="1"/>
        <end position="19"/>
    </location>
</feature>
<accession>A0A517QJC2</accession>
<dbReference type="KEGG" id="tpol:Mal48_09790"/>
<proteinExistence type="predicted"/>
<name>A0A517QJC2_9PLAN</name>
<dbReference type="OrthoDB" id="9839488at2"/>
<reference evidence="2 3" key="1">
    <citation type="submission" date="2019-02" db="EMBL/GenBank/DDBJ databases">
        <title>Deep-cultivation of Planctomycetes and their phenomic and genomic characterization uncovers novel biology.</title>
        <authorList>
            <person name="Wiegand S."/>
            <person name="Jogler M."/>
            <person name="Boedeker C."/>
            <person name="Pinto D."/>
            <person name="Vollmers J."/>
            <person name="Rivas-Marin E."/>
            <person name="Kohn T."/>
            <person name="Peeters S.H."/>
            <person name="Heuer A."/>
            <person name="Rast P."/>
            <person name="Oberbeckmann S."/>
            <person name="Bunk B."/>
            <person name="Jeske O."/>
            <person name="Meyerdierks A."/>
            <person name="Storesund J.E."/>
            <person name="Kallscheuer N."/>
            <person name="Luecker S."/>
            <person name="Lage O.M."/>
            <person name="Pohl T."/>
            <person name="Merkel B.J."/>
            <person name="Hornburger P."/>
            <person name="Mueller R.-W."/>
            <person name="Bruemmer F."/>
            <person name="Labrenz M."/>
            <person name="Spormann A.M."/>
            <person name="Op den Camp H."/>
            <person name="Overmann J."/>
            <person name="Amann R."/>
            <person name="Jetten M.S.M."/>
            <person name="Mascher T."/>
            <person name="Medema M.H."/>
            <person name="Devos D.P."/>
            <person name="Kaster A.-K."/>
            <person name="Ovreas L."/>
            <person name="Rohde M."/>
            <person name="Galperin M.Y."/>
            <person name="Jogler C."/>
        </authorList>
    </citation>
    <scope>NUCLEOTIDE SEQUENCE [LARGE SCALE GENOMIC DNA]</scope>
    <source>
        <strain evidence="2 3">Mal48</strain>
    </source>
</reference>
<dbReference type="AlphaFoldDB" id="A0A517QJC2"/>